<dbReference type="GO" id="GO:0016740">
    <property type="term" value="F:transferase activity"/>
    <property type="evidence" value="ECO:0007669"/>
    <property type="project" value="UniProtKB-KW"/>
</dbReference>
<dbReference type="SUPFAM" id="SSF53448">
    <property type="entry name" value="Nucleotide-diphospho-sugar transferases"/>
    <property type="match status" value="1"/>
</dbReference>
<keyword evidence="2" id="KW-0808">Transferase</keyword>
<dbReference type="CDD" id="cd00761">
    <property type="entry name" value="Glyco_tranf_GTA_type"/>
    <property type="match status" value="1"/>
</dbReference>
<keyword evidence="3" id="KW-1185">Reference proteome</keyword>
<dbReference type="Pfam" id="PF00535">
    <property type="entry name" value="Glycos_transf_2"/>
    <property type="match status" value="1"/>
</dbReference>
<dbReference type="PANTHER" id="PTHR43685">
    <property type="entry name" value="GLYCOSYLTRANSFERASE"/>
    <property type="match status" value="1"/>
</dbReference>
<proteinExistence type="predicted"/>
<gene>
    <name evidence="2" type="ORF">SAMN04488505_102423</name>
</gene>
<accession>A0A1H7QR81</accession>
<organism evidence="2 3">
    <name type="scientific">Chitinophaga rupis</name>
    <dbReference type="NCBI Taxonomy" id="573321"/>
    <lineage>
        <taxon>Bacteria</taxon>
        <taxon>Pseudomonadati</taxon>
        <taxon>Bacteroidota</taxon>
        <taxon>Chitinophagia</taxon>
        <taxon>Chitinophagales</taxon>
        <taxon>Chitinophagaceae</taxon>
        <taxon>Chitinophaga</taxon>
    </lineage>
</organism>
<evidence type="ECO:0000259" key="1">
    <source>
        <dbReference type="Pfam" id="PF00535"/>
    </source>
</evidence>
<dbReference type="STRING" id="573321.SAMN04488505_102423"/>
<sequence length="280" mass="32668">MGNPIVSIIIPCYNQGHFLQDALKSLVACDADLYELIIVNDGSTDAATNTYLRELSNQGYHVIFQENQGLGAARNTGIRASKGRYLLPLDADNCIYPAYLTHGINILDQHPDVAVVYGDAQYFGDRKGIWKPGPFNLQRLMLGNFIDACAVVRRSVVEEVGYYDNMKIMGCEDWDLWLRIAFKGYRFHYVEEVLFDYRVNQQSMIRTLNANIAKQNAIEEYFIKKYPEQLDFAFGQQLLLYRIKKKPWRYAKRFFLQKFFPAYYNRLLRDNKMYKGFLYD</sequence>
<dbReference type="Proteomes" id="UP000198984">
    <property type="component" value="Unassembled WGS sequence"/>
</dbReference>
<dbReference type="InterPro" id="IPR050834">
    <property type="entry name" value="Glycosyltransf_2"/>
</dbReference>
<dbReference type="InterPro" id="IPR029044">
    <property type="entry name" value="Nucleotide-diphossugar_trans"/>
</dbReference>
<dbReference type="RefSeq" id="WP_089909664.1">
    <property type="nucleotide sequence ID" value="NZ_FOBB01000002.1"/>
</dbReference>
<dbReference type="PANTHER" id="PTHR43685:SF2">
    <property type="entry name" value="GLYCOSYLTRANSFERASE 2-LIKE DOMAIN-CONTAINING PROTEIN"/>
    <property type="match status" value="1"/>
</dbReference>
<dbReference type="EMBL" id="FOBB01000002">
    <property type="protein sequence ID" value="SEL50486.1"/>
    <property type="molecule type" value="Genomic_DNA"/>
</dbReference>
<dbReference type="AlphaFoldDB" id="A0A1H7QR81"/>
<name>A0A1H7QR81_9BACT</name>
<dbReference type="OrthoDB" id="6638511at2"/>
<dbReference type="GO" id="GO:0044010">
    <property type="term" value="P:single-species biofilm formation"/>
    <property type="evidence" value="ECO:0007669"/>
    <property type="project" value="TreeGrafter"/>
</dbReference>
<dbReference type="InterPro" id="IPR001173">
    <property type="entry name" value="Glyco_trans_2-like"/>
</dbReference>
<evidence type="ECO:0000313" key="2">
    <source>
        <dbReference type="EMBL" id="SEL50486.1"/>
    </source>
</evidence>
<dbReference type="Gene3D" id="3.90.550.10">
    <property type="entry name" value="Spore Coat Polysaccharide Biosynthesis Protein SpsA, Chain A"/>
    <property type="match status" value="1"/>
</dbReference>
<evidence type="ECO:0000313" key="3">
    <source>
        <dbReference type="Proteomes" id="UP000198984"/>
    </source>
</evidence>
<reference evidence="2 3" key="1">
    <citation type="submission" date="2016-10" db="EMBL/GenBank/DDBJ databases">
        <authorList>
            <person name="de Groot N.N."/>
        </authorList>
    </citation>
    <scope>NUCLEOTIDE SEQUENCE [LARGE SCALE GENOMIC DNA]</scope>
    <source>
        <strain evidence="2 3">DSM 21039</strain>
    </source>
</reference>
<feature type="domain" description="Glycosyltransferase 2-like" evidence="1">
    <location>
        <begin position="7"/>
        <end position="159"/>
    </location>
</feature>
<protein>
    <submittedName>
        <fullName evidence="2">Glycosyl transferase family 2</fullName>
    </submittedName>
</protein>